<comment type="caution">
    <text evidence="1">The sequence shown here is derived from an EMBL/GenBank/DDBJ whole genome shotgun (WGS) entry which is preliminary data.</text>
</comment>
<name>A0ABQ3LW20_9SPHN</name>
<organism evidence="1 2">
    <name type="scientific">Sphingomonas glacialis</name>
    <dbReference type="NCBI Taxonomy" id="658225"/>
    <lineage>
        <taxon>Bacteria</taxon>
        <taxon>Pseudomonadati</taxon>
        <taxon>Pseudomonadota</taxon>
        <taxon>Alphaproteobacteria</taxon>
        <taxon>Sphingomonadales</taxon>
        <taxon>Sphingomonadaceae</taxon>
        <taxon>Sphingomonas</taxon>
    </lineage>
</organism>
<evidence type="ECO:0000313" key="2">
    <source>
        <dbReference type="Proteomes" id="UP000652430"/>
    </source>
</evidence>
<dbReference type="EMBL" id="BNAQ01000010">
    <property type="protein sequence ID" value="GHH25629.1"/>
    <property type="molecule type" value="Genomic_DNA"/>
</dbReference>
<keyword evidence="2" id="KW-1185">Reference proteome</keyword>
<sequence>MLRRAKHRRSLSPGRSECAINAWSASRTSTLRQLIDRALGFSQLLMRRSRTRMVRLPCVRWRGAELSAAIRQDSFLTGPAVSYGFDPCGGDEITASHPVLAPG</sequence>
<evidence type="ECO:0000313" key="1">
    <source>
        <dbReference type="EMBL" id="GHH25629.1"/>
    </source>
</evidence>
<accession>A0ABQ3LW20</accession>
<protein>
    <submittedName>
        <fullName evidence="1">Uncharacterized protein</fullName>
    </submittedName>
</protein>
<proteinExistence type="predicted"/>
<reference evidence="2" key="1">
    <citation type="journal article" date="2019" name="Int. J. Syst. Evol. Microbiol.">
        <title>The Global Catalogue of Microorganisms (GCM) 10K type strain sequencing project: providing services to taxonomists for standard genome sequencing and annotation.</title>
        <authorList>
            <consortium name="The Broad Institute Genomics Platform"/>
            <consortium name="The Broad Institute Genome Sequencing Center for Infectious Disease"/>
            <person name="Wu L."/>
            <person name="Ma J."/>
        </authorList>
    </citation>
    <scope>NUCLEOTIDE SEQUENCE [LARGE SCALE GENOMIC DNA]</scope>
    <source>
        <strain evidence="2">CGMCC 1.8957</strain>
    </source>
</reference>
<dbReference type="Proteomes" id="UP000652430">
    <property type="component" value="Unassembled WGS sequence"/>
</dbReference>
<gene>
    <name evidence="1" type="ORF">GCM10008023_39190</name>
</gene>